<accession>A0A6V8L9R5</accession>
<dbReference type="InterPro" id="IPR026906">
    <property type="entry name" value="LRR_5"/>
</dbReference>
<dbReference type="Gene3D" id="3.80.10.10">
    <property type="entry name" value="Ribonuclease Inhibitor"/>
    <property type="match status" value="1"/>
</dbReference>
<evidence type="ECO:0000313" key="3">
    <source>
        <dbReference type="EMBL" id="GFJ93943.1"/>
    </source>
</evidence>
<feature type="region of interest" description="Disordered" evidence="1">
    <location>
        <begin position="41"/>
        <end position="65"/>
    </location>
</feature>
<dbReference type="EMBL" id="BLPG01000001">
    <property type="protein sequence ID" value="GFJ93943.1"/>
    <property type="molecule type" value="Genomic_DNA"/>
</dbReference>
<protein>
    <recommendedName>
        <fullName evidence="5">Lipoprotein</fullName>
    </recommendedName>
</protein>
<dbReference type="AlphaFoldDB" id="A0A6V8L9R5"/>
<name>A0A6V8L9R5_9ACTN</name>
<keyword evidence="4" id="KW-1185">Reference proteome</keyword>
<dbReference type="InterPro" id="IPR032675">
    <property type="entry name" value="LRR_dom_sf"/>
</dbReference>
<dbReference type="RefSeq" id="WP_173080818.1">
    <property type="nucleotide sequence ID" value="NZ_BAABJB010000001.1"/>
</dbReference>
<evidence type="ECO:0000256" key="1">
    <source>
        <dbReference type="SAM" id="MobiDB-lite"/>
    </source>
</evidence>
<evidence type="ECO:0000313" key="4">
    <source>
        <dbReference type="Proteomes" id="UP000482960"/>
    </source>
</evidence>
<reference evidence="3 4" key="2">
    <citation type="submission" date="2020-03" db="EMBL/GenBank/DDBJ databases">
        <authorList>
            <person name="Ichikawa N."/>
            <person name="Kimura A."/>
            <person name="Kitahashi Y."/>
            <person name="Uohara A."/>
        </authorList>
    </citation>
    <scope>NUCLEOTIDE SEQUENCE [LARGE SCALE GENOMIC DNA]</scope>
    <source>
        <strain evidence="3 4">NBRC 108638</strain>
    </source>
</reference>
<keyword evidence="2" id="KW-0732">Signal</keyword>
<proteinExistence type="predicted"/>
<comment type="caution">
    <text evidence="3">The sequence shown here is derived from an EMBL/GenBank/DDBJ whole genome shotgun (WGS) entry which is preliminary data.</text>
</comment>
<feature type="signal peptide" evidence="2">
    <location>
        <begin position="1"/>
        <end position="27"/>
    </location>
</feature>
<sequence length="483" mass="51185">MESLHAAKKTVLALACAGLALTAGACADPSTAGAAATGWRSAGASESPVPKAVSGLGSAPTTAPARKPVDAGIDPGADPVFGSDPDLARTETYAYRHTEPGDHALPAGTVTLRYDVSTALDTPLKALLDRARADLVQATGVAVYLDGGHALNDADLAAIQSLHKPPSQGGQGATRPTRLYVYNLKTLAGGTECTPTSSLACAGQTARGGRSPYLWHNGWWDSWVKHLTLDDLEEVKAGAFSNTGFESVSLKAVRSIGPMGFGHRPYAKLSVLYLPSVTYVGPDAFRRNQYLTKVNLPRATKVDDFAFDDASRLRYFNAPRLRSIGRNALNDSHALVSVNLPSVEYIGINCFDLNGNAEAGTGVRVLRLPKLTVLDKNGLTGFASLVRVYAPSLTTAWHDAITRNPSLAAVYVPEMRKLGPRAFRDNPNLREVRFGDRPPAQDADVFAGADPARLSIYHSGDAASWARFVPAGNPTVPVLRYGG</sequence>
<feature type="chain" id="PRO_5039633434" description="Lipoprotein" evidence="2">
    <location>
        <begin position="28"/>
        <end position="483"/>
    </location>
</feature>
<organism evidence="3 4">
    <name type="scientific">Phytohabitans rumicis</name>
    <dbReference type="NCBI Taxonomy" id="1076125"/>
    <lineage>
        <taxon>Bacteria</taxon>
        <taxon>Bacillati</taxon>
        <taxon>Actinomycetota</taxon>
        <taxon>Actinomycetes</taxon>
        <taxon>Micromonosporales</taxon>
        <taxon>Micromonosporaceae</taxon>
    </lineage>
</organism>
<dbReference type="Pfam" id="PF13306">
    <property type="entry name" value="LRR_5"/>
    <property type="match status" value="1"/>
</dbReference>
<dbReference type="Proteomes" id="UP000482960">
    <property type="component" value="Unassembled WGS sequence"/>
</dbReference>
<reference evidence="3 4" key="1">
    <citation type="submission" date="2020-03" db="EMBL/GenBank/DDBJ databases">
        <title>Whole genome shotgun sequence of Phytohabitans rumicis NBRC 108638.</title>
        <authorList>
            <person name="Komaki H."/>
            <person name="Tamura T."/>
        </authorList>
    </citation>
    <scope>NUCLEOTIDE SEQUENCE [LARGE SCALE GENOMIC DNA]</scope>
    <source>
        <strain evidence="3 4">NBRC 108638</strain>
    </source>
</reference>
<dbReference type="SUPFAM" id="SSF52058">
    <property type="entry name" value="L domain-like"/>
    <property type="match status" value="1"/>
</dbReference>
<gene>
    <name evidence="3" type="ORF">Prum_075850</name>
</gene>
<evidence type="ECO:0008006" key="5">
    <source>
        <dbReference type="Google" id="ProtNLM"/>
    </source>
</evidence>
<evidence type="ECO:0000256" key="2">
    <source>
        <dbReference type="SAM" id="SignalP"/>
    </source>
</evidence>